<keyword evidence="1" id="KW-0812">Transmembrane</keyword>
<accession>L0W901</accession>
<reference evidence="2 3" key="1">
    <citation type="journal article" date="2012" name="J. Bacteriol.">
        <title>Genome Sequence of the Alkane-Degrading Bacterium Alcanivorax hongdengensis Type Strain A-11-3.</title>
        <authorList>
            <person name="Lai Q."/>
            <person name="Shao Z."/>
        </authorList>
    </citation>
    <scope>NUCLEOTIDE SEQUENCE [LARGE SCALE GENOMIC DNA]</scope>
    <source>
        <strain evidence="2 3">A-11-3</strain>
    </source>
</reference>
<evidence type="ECO:0008006" key="4">
    <source>
        <dbReference type="Google" id="ProtNLM"/>
    </source>
</evidence>
<keyword evidence="3" id="KW-1185">Reference proteome</keyword>
<dbReference type="RefSeq" id="WP_008929943.1">
    <property type="nucleotide sequence ID" value="NZ_AMRJ01000026.1"/>
</dbReference>
<dbReference type="Proteomes" id="UP000010164">
    <property type="component" value="Unassembled WGS sequence"/>
</dbReference>
<name>L0W901_9GAMM</name>
<gene>
    <name evidence="2" type="ORF">A11A3_13865</name>
</gene>
<keyword evidence="1" id="KW-0472">Membrane</keyword>
<evidence type="ECO:0000256" key="1">
    <source>
        <dbReference type="SAM" id="Phobius"/>
    </source>
</evidence>
<comment type="caution">
    <text evidence="2">The sequence shown here is derived from an EMBL/GenBank/DDBJ whole genome shotgun (WGS) entry which is preliminary data.</text>
</comment>
<organism evidence="2 3">
    <name type="scientific">Alcanivorax hongdengensis A-11-3</name>
    <dbReference type="NCBI Taxonomy" id="1177179"/>
    <lineage>
        <taxon>Bacteria</taxon>
        <taxon>Pseudomonadati</taxon>
        <taxon>Pseudomonadota</taxon>
        <taxon>Gammaproteobacteria</taxon>
        <taxon>Oceanospirillales</taxon>
        <taxon>Alcanivoracaceae</taxon>
        <taxon>Alcanivorax</taxon>
    </lineage>
</organism>
<sequence length="168" mass="18636">MNMKLKYLSTLEEAVETQILWLRDLNTVAKWRLWGAFYWALVAALVYAFATGPTINKLAIGLVLGSFLGGNLVFNAEGALRKKLKKIILKKSGEFEPSQVTVILSDSSIEYSARGITLEFDRSKLTSVVSSEIGLVATFNDGNLLYIPELALSNEDDKEGWFVAIKAR</sequence>
<feature type="transmembrane region" description="Helical" evidence="1">
    <location>
        <begin position="58"/>
        <end position="80"/>
    </location>
</feature>
<evidence type="ECO:0000313" key="3">
    <source>
        <dbReference type="Proteomes" id="UP000010164"/>
    </source>
</evidence>
<protein>
    <recommendedName>
        <fullName evidence="4">YcxB-like protein domain-containing protein</fullName>
    </recommendedName>
</protein>
<feature type="transmembrane region" description="Helical" evidence="1">
    <location>
        <begin position="33"/>
        <end position="52"/>
    </location>
</feature>
<keyword evidence="1" id="KW-1133">Transmembrane helix</keyword>
<dbReference type="AlphaFoldDB" id="L0W901"/>
<proteinExistence type="predicted"/>
<evidence type="ECO:0000313" key="2">
    <source>
        <dbReference type="EMBL" id="EKF73444.1"/>
    </source>
</evidence>
<dbReference type="EMBL" id="AMRJ01000026">
    <property type="protein sequence ID" value="EKF73444.1"/>
    <property type="molecule type" value="Genomic_DNA"/>
</dbReference>